<dbReference type="GO" id="GO:0030420">
    <property type="term" value="P:establishment of competence for transformation"/>
    <property type="evidence" value="ECO:0007669"/>
    <property type="project" value="InterPro"/>
</dbReference>
<accession>Q8ERX0</accession>
<name>Q8ERX0_OCEIH</name>
<evidence type="ECO:0000313" key="1">
    <source>
        <dbReference type="EMBL" id="BAC13133.1"/>
    </source>
</evidence>
<dbReference type="Pfam" id="PF06338">
    <property type="entry name" value="ComK"/>
    <property type="match status" value="1"/>
</dbReference>
<dbReference type="KEGG" id="oih:OB1177"/>
<keyword evidence="2" id="KW-1185">Reference proteome</keyword>
<evidence type="ECO:0000313" key="2">
    <source>
        <dbReference type="Proteomes" id="UP000000822"/>
    </source>
</evidence>
<dbReference type="PhylomeDB" id="Q8ERX0"/>
<protein>
    <submittedName>
        <fullName evidence="1">Competence transcription factor (CTF)</fullName>
    </submittedName>
</protein>
<dbReference type="HOGENOM" id="CLU_107920_1_0_9"/>
<reference evidence="1 2" key="2">
    <citation type="journal article" date="2002" name="Nucleic Acids Res.">
        <title>Genome sequence of Oceanobacillus iheyensis isolated from the Iheya Ridge and its unexpected adaptive capabilities to extreme environments.</title>
        <authorList>
            <person name="Takami H."/>
            <person name="Takaki Y."/>
            <person name="Uchiyama I."/>
        </authorList>
    </citation>
    <scope>NUCLEOTIDE SEQUENCE [LARGE SCALE GENOMIC DNA]</scope>
    <source>
        <strain evidence="2">DSM 14371 / CIP 107618 / JCM 11309 / KCTC 3954 / HTE831</strain>
    </source>
</reference>
<dbReference type="PIRSF" id="PIRSF011560">
    <property type="entry name" value="ComK"/>
    <property type="match status" value="1"/>
</dbReference>
<organism evidence="1 2">
    <name type="scientific">Oceanobacillus iheyensis (strain DSM 14371 / CIP 107618 / JCM 11309 / KCTC 3954 / HTE831)</name>
    <dbReference type="NCBI Taxonomy" id="221109"/>
    <lineage>
        <taxon>Bacteria</taxon>
        <taxon>Bacillati</taxon>
        <taxon>Bacillota</taxon>
        <taxon>Bacilli</taxon>
        <taxon>Bacillales</taxon>
        <taxon>Bacillaceae</taxon>
        <taxon>Oceanobacillus</taxon>
    </lineage>
</organism>
<dbReference type="EMBL" id="BA000028">
    <property type="protein sequence ID" value="BAC13133.1"/>
    <property type="molecule type" value="Genomic_DNA"/>
</dbReference>
<dbReference type="RefSeq" id="WP_011065576.1">
    <property type="nucleotide sequence ID" value="NC_004193.1"/>
</dbReference>
<dbReference type="AlphaFoldDB" id="Q8ERX0"/>
<proteinExistence type="predicted"/>
<dbReference type="STRING" id="221109.gene:10733416"/>
<gene>
    <name evidence="1" type="primary">comK</name>
</gene>
<dbReference type="InterPro" id="IPR010461">
    <property type="entry name" value="ComK"/>
</dbReference>
<dbReference type="OrthoDB" id="2417337at2"/>
<sequence>MKKQQYLEITPFTLAVVSEQDENGRYIAKVLEEEAEYVLEAKPTNVIDYACKYFGASLKGRQEGTREISGITHKAPITIDPASGMYFFPTKSPSNANCSWIAHSHIKEVRREEEGKTSVLFKNGSKISLDISHGSLINQLQRTAQIRFLLDDRIKRWRKPPHSEDDKDS</sequence>
<reference evidence="1 2" key="1">
    <citation type="journal article" date="2001" name="FEMS Microbiol. Lett.">
        <title>Oceanobacillus iheyensis gen. nov., sp. nov., a deep-sea extremely halotolerant and alkaliphilic species isolated from a depth of 1050 m on the Iheya Ridge.</title>
        <authorList>
            <person name="Lu J."/>
            <person name="Nogi Y."/>
            <person name="Takami H."/>
        </authorList>
    </citation>
    <scope>NUCLEOTIDE SEQUENCE [LARGE SCALE GENOMIC DNA]</scope>
    <source>
        <strain evidence="2">DSM 14371 / CIP 107618 / JCM 11309 / KCTC 3954 / HTE831</strain>
    </source>
</reference>
<dbReference type="Proteomes" id="UP000000822">
    <property type="component" value="Chromosome"/>
</dbReference>
<dbReference type="eggNOG" id="COG4903">
    <property type="taxonomic scope" value="Bacteria"/>
</dbReference>